<dbReference type="NCBIfam" id="TIGR00756">
    <property type="entry name" value="PPR"/>
    <property type="match status" value="8"/>
</dbReference>
<feature type="repeat" description="PPR" evidence="3">
    <location>
        <begin position="484"/>
        <end position="518"/>
    </location>
</feature>
<accession>A0A8T3A969</accession>
<evidence type="ECO:0000313" key="6">
    <source>
        <dbReference type="Proteomes" id="UP000829196"/>
    </source>
</evidence>
<dbReference type="OrthoDB" id="5588846at2759"/>
<evidence type="ECO:0000256" key="1">
    <source>
        <dbReference type="ARBA" id="ARBA00007626"/>
    </source>
</evidence>
<feature type="repeat" description="PPR" evidence="3">
    <location>
        <begin position="554"/>
        <end position="588"/>
    </location>
</feature>
<dbReference type="Gene3D" id="1.25.40.10">
    <property type="entry name" value="Tetratricopeptide repeat domain"/>
    <property type="match status" value="4"/>
</dbReference>
<dbReference type="PROSITE" id="PS51375">
    <property type="entry name" value="PPR"/>
    <property type="match status" value="9"/>
</dbReference>
<feature type="repeat" description="PPR" evidence="3">
    <location>
        <begin position="272"/>
        <end position="306"/>
    </location>
</feature>
<protein>
    <recommendedName>
        <fullName evidence="7">Pentatricopeptide repeat-containing protein</fullName>
    </recommendedName>
</protein>
<dbReference type="EMBL" id="JAGYWB010000018">
    <property type="protein sequence ID" value="KAI0492678.1"/>
    <property type="molecule type" value="Genomic_DNA"/>
</dbReference>
<dbReference type="InterPro" id="IPR002885">
    <property type="entry name" value="PPR_rpt"/>
</dbReference>
<evidence type="ECO:0000256" key="2">
    <source>
        <dbReference type="ARBA" id="ARBA00022737"/>
    </source>
</evidence>
<feature type="repeat" description="PPR" evidence="3">
    <location>
        <begin position="413"/>
        <end position="447"/>
    </location>
</feature>
<comment type="caution">
    <text evidence="5">The sequence shown here is derived from an EMBL/GenBank/DDBJ whole genome shotgun (WGS) entry which is preliminary data.</text>
</comment>
<feature type="repeat" description="PPR" evidence="3">
    <location>
        <begin position="378"/>
        <end position="412"/>
    </location>
</feature>
<dbReference type="PANTHER" id="PTHR47447:SF23">
    <property type="entry name" value="PENTACOTRIPEPTIDE-REPEAT REGION OF PRORP DOMAIN-CONTAINING PROTEIN"/>
    <property type="match status" value="1"/>
</dbReference>
<feature type="region of interest" description="Disordered" evidence="4">
    <location>
        <begin position="697"/>
        <end position="724"/>
    </location>
</feature>
<sequence length="724" mass="82007">MHADHCGAVAECCTMAMPLPRLVELPLAFKILPFRSSPPPIPRLPTLSPLRLLLRRSKTLTLPLFSAAQDAISVPQDPIFLRHLQRIDEDQLEDKNYDENFEEGLVDEDDLDLDPIRSFFKSRKPVPDPKHEGGRAWHIADIDPAEASLLDEEEQTIELQSAAPLGLAEDGVVGDILRIARNLPENSALGDFLDSFVGKIWESECIELLARMGEDGLAWSCLYLFEWMRLQEPSLVTSRACSVIFPVLGKAGMGEKLMILFENLPRAKQFRDVRLYNAAISGLSCCGRYDDAWGVFEAMETNNIQPDHVTCSILVTTMRKSGRCAKDAWDFFERLNRKGVKWSPEVSGALIKTFCDEGLKKEALIIQSEMEKNGITSNVIIYNTLMDAYGKSNQIEEVEGLLNEMKMKGLKPTTSTYNILMDAYSRRMQPEIVEDLLLEMHTLGLKPNVKSYTCLISAYGRQKKMSEKAADSFLRMKAAGINPTSHSYTALIHAFSVGGWHEKAYSAYQRMEREGITPSIETYTALLDGFRRAGETKMLMEIWKTMILKKVEGTKVTFYILLDGFAKHGLYVQARDVISEFGKFGIQPTVMTYNILMNAYARGGQHYRLPQLLKEMATLELKPDSVTYSTMIYAYLRVRDFTRAFYYHKQMVKSGKVPEASSYHKLRAILDAKAAKKNMRDRSAILGIVNSKMGLKPKKGKKDEFWKNKKKRSIMKNLSAADRR</sequence>
<organism evidence="5 6">
    <name type="scientific">Dendrobium nobile</name>
    <name type="common">Orchid</name>
    <dbReference type="NCBI Taxonomy" id="94219"/>
    <lineage>
        <taxon>Eukaryota</taxon>
        <taxon>Viridiplantae</taxon>
        <taxon>Streptophyta</taxon>
        <taxon>Embryophyta</taxon>
        <taxon>Tracheophyta</taxon>
        <taxon>Spermatophyta</taxon>
        <taxon>Magnoliopsida</taxon>
        <taxon>Liliopsida</taxon>
        <taxon>Asparagales</taxon>
        <taxon>Orchidaceae</taxon>
        <taxon>Epidendroideae</taxon>
        <taxon>Malaxideae</taxon>
        <taxon>Dendrobiinae</taxon>
        <taxon>Dendrobium</taxon>
    </lineage>
</organism>
<evidence type="ECO:0000256" key="3">
    <source>
        <dbReference type="PROSITE-ProRule" id="PRU00708"/>
    </source>
</evidence>
<reference evidence="5" key="1">
    <citation type="journal article" date="2022" name="Front. Genet.">
        <title>Chromosome-Scale Assembly of the Dendrobium nobile Genome Provides Insights Into the Molecular Mechanism of the Biosynthesis of the Medicinal Active Ingredient of Dendrobium.</title>
        <authorList>
            <person name="Xu Q."/>
            <person name="Niu S.-C."/>
            <person name="Li K.-L."/>
            <person name="Zheng P.-J."/>
            <person name="Zhang X.-J."/>
            <person name="Jia Y."/>
            <person name="Liu Y."/>
            <person name="Niu Y.-X."/>
            <person name="Yu L.-H."/>
            <person name="Chen D.-F."/>
            <person name="Zhang G.-Q."/>
        </authorList>
    </citation>
    <scope>NUCLEOTIDE SEQUENCE</scope>
    <source>
        <tissue evidence="5">Leaf</tissue>
    </source>
</reference>
<name>A0A8T3A969_DENNO</name>
<gene>
    <name evidence="5" type="ORF">KFK09_026954</name>
</gene>
<evidence type="ECO:0000313" key="5">
    <source>
        <dbReference type="EMBL" id="KAI0492678.1"/>
    </source>
</evidence>
<dbReference type="Proteomes" id="UP000829196">
    <property type="component" value="Unassembled WGS sequence"/>
</dbReference>
<feature type="repeat" description="PPR" evidence="3">
    <location>
        <begin position="589"/>
        <end position="623"/>
    </location>
</feature>
<comment type="similarity">
    <text evidence="1">Belongs to the PPR family. P subfamily.</text>
</comment>
<dbReference type="AlphaFoldDB" id="A0A8T3A969"/>
<keyword evidence="6" id="KW-1185">Reference proteome</keyword>
<dbReference type="SMR" id="A0A8T3A969"/>
<feature type="repeat" description="PPR" evidence="3">
    <location>
        <begin position="624"/>
        <end position="658"/>
    </location>
</feature>
<feature type="repeat" description="PPR" evidence="3">
    <location>
        <begin position="448"/>
        <end position="483"/>
    </location>
</feature>
<keyword evidence="2" id="KW-0677">Repeat</keyword>
<dbReference type="Pfam" id="PF13812">
    <property type="entry name" value="PPR_3"/>
    <property type="match status" value="1"/>
</dbReference>
<dbReference type="PANTHER" id="PTHR47447">
    <property type="entry name" value="OS03G0856100 PROTEIN"/>
    <property type="match status" value="1"/>
</dbReference>
<dbReference type="Pfam" id="PF13041">
    <property type="entry name" value="PPR_2"/>
    <property type="match status" value="4"/>
</dbReference>
<evidence type="ECO:0000256" key="4">
    <source>
        <dbReference type="SAM" id="MobiDB-lite"/>
    </source>
</evidence>
<evidence type="ECO:0008006" key="7">
    <source>
        <dbReference type="Google" id="ProtNLM"/>
    </source>
</evidence>
<feature type="repeat" description="PPR" evidence="3">
    <location>
        <begin position="307"/>
        <end position="342"/>
    </location>
</feature>
<proteinExistence type="inferred from homology"/>
<dbReference type="InterPro" id="IPR011990">
    <property type="entry name" value="TPR-like_helical_dom_sf"/>
</dbReference>